<organism evidence="1 2">
    <name type="scientific">Candidatus Gallitreponema excrementavium</name>
    <dbReference type="NCBI Taxonomy" id="2840840"/>
    <lineage>
        <taxon>Bacteria</taxon>
        <taxon>Pseudomonadati</taxon>
        <taxon>Spirochaetota</taxon>
        <taxon>Spirochaetia</taxon>
        <taxon>Spirochaetales</taxon>
        <taxon>Candidatus Gallitreponema</taxon>
    </lineage>
</organism>
<accession>A0A9D9N2L5</accession>
<dbReference type="Proteomes" id="UP000823638">
    <property type="component" value="Unassembled WGS sequence"/>
</dbReference>
<sequence>MFHWVAGKPSGVKAVEQGFSSFAACNPCGRSVSQSHRLEKRLDKKLLNKCGFRHERQKINMGDTAVNNMKDEKEQAVFYIL</sequence>
<gene>
    <name evidence="1" type="ORF">IAA81_08040</name>
</gene>
<evidence type="ECO:0000313" key="2">
    <source>
        <dbReference type="Proteomes" id="UP000823638"/>
    </source>
</evidence>
<dbReference type="AlphaFoldDB" id="A0A9D9N2L5"/>
<reference evidence="1" key="1">
    <citation type="submission" date="2020-10" db="EMBL/GenBank/DDBJ databases">
        <authorList>
            <person name="Gilroy R."/>
        </authorList>
    </citation>
    <scope>NUCLEOTIDE SEQUENCE</scope>
    <source>
        <strain evidence="1">10532</strain>
    </source>
</reference>
<name>A0A9D9N2L5_9SPIR</name>
<reference evidence="1" key="2">
    <citation type="journal article" date="2021" name="PeerJ">
        <title>Extensive microbial diversity within the chicken gut microbiome revealed by metagenomics and culture.</title>
        <authorList>
            <person name="Gilroy R."/>
            <person name="Ravi A."/>
            <person name="Getino M."/>
            <person name="Pursley I."/>
            <person name="Horton D.L."/>
            <person name="Alikhan N.F."/>
            <person name="Baker D."/>
            <person name="Gharbi K."/>
            <person name="Hall N."/>
            <person name="Watson M."/>
            <person name="Adriaenssens E.M."/>
            <person name="Foster-Nyarko E."/>
            <person name="Jarju S."/>
            <person name="Secka A."/>
            <person name="Antonio M."/>
            <person name="Oren A."/>
            <person name="Chaudhuri R.R."/>
            <person name="La Ragione R."/>
            <person name="Hildebrand F."/>
            <person name="Pallen M.J."/>
        </authorList>
    </citation>
    <scope>NUCLEOTIDE SEQUENCE</scope>
    <source>
        <strain evidence="1">10532</strain>
    </source>
</reference>
<comment type="caution">
    <text evidence="1">The sequence shown here is derived from an EMBL/GenBank/DDBJ whole genome shotgun (WGS) entry which is preliminary data.</text>
</comment>
<proteinExistence type="predicted"/>
<evidence type="ECO:0000313" key="1">
    <source>
        <dbReference type="EMBL" id="MBO8458161.1"/>
    </source>
</evidence>
<dbReference type="EMBL" id="JADIMM010000091">
    <property type="protein sequence ID" value="MBO8458161.1"/>
    <property type="molecule type" value="Genomic_DNA"/>
</dbReference>
<protein>
    <submittedName>
        <fullName evidence="1">Uncharacterized protein</fullName>
    </submittedName>
</protein>